<reference evidence="9" key="1">
    <citation type="submission" date="2020-09" db="EMBL/GenBank/DDBJ databases">
        <title>Bosea spartocytisi sp. nov. a root nodule endophyte of Spartocytisus supranubius in the high mountain ecosystem fo the Teide National Park (Canary Islands, Spain).</title>
        <authorList>
            <person name="Pulido-Suarez L."/>
            <person name="Peix A."/>
            <person name="Igual J.M."/>
            <person name="Socas-Perez N."/>
            <person name="Velazquez E."/>
            <person name="Flores-Felix J.D."/>
            <person name="Leon-Barrios M."/>
        </authorList>
    </citation>
    <scope>NUCLEOTIDE SEQUENCE</scope>
    <source>
        <strain evidence="9">SSUT16</strain>
    </source>
</reference>
<comment type="similarity">
    <text evidence="3">Belongs to the methyl-accepting chemotaxis (MCP) protein family.</text>
</comment>
<evidence type="ECO:0000256" key="2">
    <source>
        <dbReference type="ARBA" id="ARBA00022500"/>
    </source>
</evidence>
<proteinExistence type="inferred from homology"/>
<gene>
    <name evidence="9" type="ORF">IED13_11120</name>
</gene>
<dbReference type="PANTHER" id="PTHR43531">
    <property type="entry name" value="PROTEIN ICFG"/>
    <property type="match status" value="1"/>
</dbReference>
<dbReference type="GO" id="GO:0005886">
    <property type="term" value="C:plasma membrane"/>
    <property type="evidence" value="ECO:0007669"/>
    <property type="project" value="TreeGrafter"/>
</dbReference>
<keyword evidence="6" id="KW-0472">Membrane</keyword>
<evidence type="ECO:0000256" key="4">
    <source>
        <dbReference type="PROSITE-ProRule" id="PRU00284"/>
    </source>
</evidence>
<dbReference type="Pfam" id="PF00015">
    <property type="entry name" value="MCPsignal"/>
    <property type="match status" value="1"/>
</dbReference>
<keyword evidence="6" id="KW-1133">Transmembrane helix</keyword>
<accession>A0A927HY96</accession>
<dbReference type="CDD" id="cd06225">
    <property type="entry name" value="HAMP"/>
    <property type="match status" value="1"/>
</dbReference>
<feature type="domain" description="HAMP" evidence="8">
    <location>
        <begin position="202"/>
        <end position="255"/>
    </location>
</feature>
<dbReference type="SUPFAM" id="SSF58104">
    <property type="entry name" value="Methyl-accepting chemotaxis protein (MCP) signaling domain"/>
    <property type="match status" value="1"/>
</dbReference>
<evidence type="ECO:0000256" key="5">
    <source>
        <dbReference type="SAM" id="Coils"/>
    </source>
</evidence>
<dbReference type="RefSeq" id="WP_113254318.1">
    <property type="nucleotide sequence ID" value="NZ_JACXWY010000005.1"/>
</dbReference>
<organism evidence="9 10">
    <name type="scientific">Bosea spartocytisi</name>
    <dbReference type="NCBI Taxonomy" id="2773451"/>
    <lineage>
        <taxon>Bacteria</taxon>
        <taxon>Pseudomonadati</taxon>
        <taxon>Pseudomonadota</taxon>
        <taxon>Alphaproteobacteria</taxon>
        <taxon>Hyphomicrobiales</taxon>
        <taxon>Boseaceae</taxon>
        <taxon>Bosea</taxon>
    </lineage>
</organism>
<feature type="domain" description="HAMP" evidence="8">
    <location>
        <begin position="318"/>
        <end position="370"/>
    </location>
</feature>
<dbReference type="GO" id="GO:0006935">
    <property type="term" value="P:chemotaxis"/>
    <property type="evidence" value="ECO:0007669"/>
    <property type="project" value="UniProtKB-KW"/>
</dbReference>
<dbReference type="InterPro" id="IPR051310">
    <property type="entry name" value="MCP_chemotaxis"/>
</dbReference>
<dbReference type="PRINTS" id="PR00260">
    <property type="entry name" value="CHEMTRNSDUCR"/>
</dbReference>
<evidence type="ECO:0000259" key="7">
    <source>
        <dbReference type="PROSITE" id="PS50111"/>
    </source>
</evidence>
<dbReference type="Proteomes" id="UP000619295">
    <property type="component" value="Unassembled WGS sequence"/>
</dbReference>
<keyword evidence="2" id="KW-0145">Chemotaxis</keyword>
<dbReference type="InterPro" id="IPR003660">
    <property type="entry name" value="HAMP_dom"/>
</dbReference>
<dbReference type="FunFam" id="1.10.287.950:FF:000001">
    <property type="entry name" value="Methyl-accepting chemotaxis sensory transducer"/>
    <property type="match status" value="1"/>
</dbReference>
<dbReference type="Gene3D" id="6.10.340.10">
    <property type="match status" value="1"/>
</dbReference>
<evidence type="ECO:0000256" key="1">
    <source>
        <dbReference type="ARBA" id="ARBA00004370"/>
    </source>
</evidence>
<keyword evidence="6" id="KW-0812">Transmembrane</keyword>
<dbReference type="AlphaFoldDB" id="A0A927HY96"/>
<sequence>MAALQGRVTLQARIAAGFLFVLAMSAVLGWFAIASARDSLALFQRYRSVTTAAAGLAAAQASFGDARLAGEAFGLSLDPSKLDEAETAAKASLASIAVAKAAADIGGVAALVGTLDEGLGSYIAQIAILKGAGLQSEAAQALLKIGEDSSAAIKHSAAALEQRAAIVGPEMESTMAGAASRALILVSVVILIGCAVSFGIGRSIARPVRQITQAMGEISEGRLDATIPAQQRKDEIGEMAAALSVFRDNLVRVRALETQERAAAAERSARAESMIAIVNDVGAVVAAAAAGDFSARLRIEHADAEMQKLVSGINEINAVVDRVVSEFSEALAAIAKGDLTRSVATRHQGRFAELDRSVDDMVARLSQVLSGIQSSTAQVSSAARDIHAGADELSRRAEEQAASLEETAATTEELAASVKISANFAATVALAAGDAANVAAQGGTIVRDAVQAMERIEQASAEIAKISRVIDDIAFQTNLLALNAAVEAARAGDAGKGFAVVASEVRTLAQRSGTASQDIGRLIATATQEVGQGAQLVRSAGTTFEQIVAASKQVADTVSEISTASHEQAHGIEEMNQAVTHLDGITQQNVALSEKNAAAAAVLADETRRLDTLIATFTIGSGSAAVMPPRLALVRSATPGA</sequence>
<dbReference type="PROSITE" id="PS50111">
    <property type="entry name" value="CHEMOTAXIS_TRANSDUC_2"/>
    <property type="match status" value="1"/>
</dbReference>
<dbReference type="EMBL" id="JACXWY010000005">
    <property type="protein sequence ID" value="MBD3846250.1"/>
    <property type="molecule type" value="Genomic_DNA"/>
</dbReference>
<feature type="coiled-coil region" evidence="5">
    <location>
        <begin position="387"/>
        <end position="414"/>
    </location>
</feature>
<dbReference type="GO" id="GO:0004888">
    <property type="term" value="F:transmembrane signaling receptor activity"/>
    <property type="evidence" value="ECO:0007669"/>
    <property type="project" value="InterPro"/>
</dbReference>
<dbReference type="SMART" id="SM00304">
    <property type="entry name" value="HAMP"/>
    <property type="match status" value="2"/>
</dbReference>
<evidence type="ECO:0000259" key="8">
    <source>
        <dbReference type="PROSITE" id="PS50885"/>
    </source>
</evidence>
<protein>
    <submittedName>
        <fullName evidence="9">HAMP domain-containing protein</fullName>
    </submittedName>
</protein>
<dbReference type="Pfam" id="PF18947">
    <property type="entry name" value="HAMP_2"/>
    <property type="match status" value="1"/>
</dbReference>
<feature type="transmembrane region" description="Helical" evidence="6">
    <location>
        <begin position="182"/>
        <end position="201"/>
    </location>
</feature>
<dbReference type="InterPro" id="IPR004090">
    <property type="entry name" value="Chemotax_Me-accpt_rcpt"/>
</dbReference>
<feature type="domain" description="Methyl-accepting transducer" evidence="7">
    <location>
        <begin position="375"/>
        <end position="604"/>
    </location>
</feature>
<feature type="transmembrane region" description="Helical" evidence="6">
    <location>
        <begin position="12"/>
        <end position="33"/>
    </location>
</feature>
<keyword evidence="4" id="KW-0807">Transducer</keyword>
<dbReference type="Pfam" id="PF00672">
    <property type="entry name" value="HAMP"/>
    <property type="match status" value="1"/>
</dbReference>
<comment type="caution">
    <text evidence="9">The sequence shown here is derived from an EMBL/GenBank/DDBJ whole genome shotgun (WGS) entry which is preliminary data.</text>
</comment>
<evidence type="ECO:0000313" key="10">
    <source>
        <dbReference type="Proteomes" id="UP000619295"/>
    </source>
</evidence>
<name>A0A927HY96_9HYPH</name>
<dbReference type="SUPFAM" id="SSF158472">
    <property type="entry name" value="HAMP domain-like"/>
    <property type="match status" value="1"/>
</dbReference>
<dbReference type="SMART" id="SM00283">
    <property type="entry name" value="MA"/>
    <property type="match status" value="1"/>
</dbReference>
<evidence type="ECO:0000256" key="6">
    <source>
        <dbReference type="SAM" id="Phobius"/>
    </source>
</evidence>
<dbReference type="PANTHER" id="PTHR43531:SF11">
    <property type="entry name" value="METHYL-ACCEPTING CHEMOTAXIS PROTEIN 3"/>
    <property type="match status" value="1"/>
</dbReference>
<dbReference type="Gene3D" id="1.10.287.950">
    <property type="entry name" value="Methyl-accepting chemotaxis protein"/>
    <property type="match status" value="1"/>
</dbReference>
<dbReference type="GO" id="GO:0007165">
    <property type="term" value="P:signal transduction"/>
    <property type="evidence" value="ECO:0007669"/>
    <property type="project" value="UniProtKB-KW"/>
</dbReference>
<dbReference type="PROSITE" id="PS50885">
    <property type="entry name" value="HAMP"/>
    <property type="match status" value="2"/>
</dbReference>
<dbReference type="InterPro" id="IPR004089">
    <property type="entry name" value="MCPsignal_dom"/>
</dbReference>
<evidence type="ECO:0000313" key="9">
    <source>
        <dbReference type="EMBL" id="MBD3846250.1"/>
    </source>
</evidence>
<evidence type="ECO:0000256" key="3">
    <source>
        <dbReference type="ARBA" id="ARBA00029447"/>
    </source>
</evidence>
<keyword evidence="5" id="KW-0175">Coiled coil</keyword>
<keyword evidence="10" id="KW-1185">Reference proteome</keyword>
<comment type="subcellular location">
    <subcellularLocation>
        <location evidence="1">Membrane</location>
    </subcellularLocation>
</comment>